<dbReference type="InterPro" id="IPR007551">
    <property type="entry name" value="YajQ/Smlt4090-like"/>
</dbReference>
<gene>
    <name evidence="1" type="ORF">METZ01_LOCUS153631</name>
</gene>
<feature type="non-terminal residue" evidence="1">
    <location>
        <position position="29"/>
    </location>
</feature>
<dbReference type="AlphaFoldDB" id="A0A382AIE9"/>
<sequence length="29" mass="3398">MPSFDVVSKFDIQEVENSVNMVNRDINNR</sequence>
<evidence type="ECO:0008006" key="2">
    <source>
        <dbReference type="Google" id="ProtNLM"/>
    </source>
</evidence>
<dbReference type="SUPFAM" id="SSF89963">
    <property type="entry name" value="YajQ-like"/>
    <property type="match status" value="1"/>
</dbReference>
<protein>
    <recommendedName>
        <fullName evidence="2">YajQ family cyclic di-GMP-binding protein</fullName>
    </recommendedName>
</protein>
<dbReference type="EMBL" id="UINC01025351">
    <property type="protein sequence ID" value="SVB00777.1"/>
    <property type="molecule type" value="Genomic_DNA"/>
</dbReference>
<reference evidence="1" key="1">
    <citation type="submission" date="2018-05" db="EMBL/GenBank/DDBJ databases">
        <authorList>
            <person name="Lanie J.A."/>
            <person name="Ng W.-L."/>
            <person name="Kazmierczak K.M."/>
            <person name="Andrzejewski T.M."/>
            <person name="Davidsen T.M."/>
            <person name="Wayne K.J."/>
            <person name="Tettelin H."/>
            <person name="Glass J.I."/>
            <person name="Rusch D."/>
            <person name="Podicherti R."/>
            <person name="Tsui H.-C.T."/>
            <person name="Winkler M.E."/>
        </authorList>
    </citation>
    <scope>NUCLEOTIDE SEQUENCE</scope>
</reference>
<name>A0A382AIE9_9ZZZZ</name>
<dbReference type="InterPro" id="IPR036183">
    <property type="entry name" value="YajQ-like_sf"/>
</dbReference>
<accession>A0A382AIE9</accession>
<proteinExistence type="predicted"/>
<dbReference type="Pfam" id="PF04461">
    <property type="entry name" value="YajQ"/>
    <property type="match status" value="1"/>
</dbReference>
<organism evidence="1">
    <name type="scientific">marine metagenome</name>
    <dbReference type="NCBI Taxonomy" id="408172"/>
    <lineage>
        <taxon>unclassified sequences</taxon>
        <taxon>metagenomes</taxon>
        <taxon>ecological metagenomes</taxon>
    </lineage>
</organism>
<evidence type="ECO:0000313" key="1">
    <source>
        <dbReference type="EMBL" id="SVB00777.1"/>
    </source>
</evidence>